<evidence type="ECO:0000256" key="1">
    <source>
        <dbReference type="SAM" id="Phobius"/>
    </source>
</evidence>
<keyword evidence="1" id="KW-0812">Transmembrane</keyword>
<keyword evidence="1" id="KW-1133">Transmembrane helix</keyword>
<keyword evidence="3" id="KW-1185">Reference proteome</keyword>
<protein>
    <recommendedName>
        <fullName evidence="4">Transmembrane protein</fullName>
    </recommendedName>
</protein>
<evidence type="ECO:0000313" key="2">
    <source>
        <dbReference type="EMBL" id="NBE51232.1"/>
    </source>
</evidence>
<accession>A0A964XL02</accession>
<sequence>MLMNDMGDNSRAQVWARIWNRMAMLAGGIGGMLAFAGIGQLVLPGNSAAARLLGLLPLAVGGLAIWAAVRGYRQRSRKLMGLAFGCVLGGGALVAIMQSMTA</sequence>
<evidence type="ECO:0008006" key="4">
    <source>
        <dbReference type="Google" id="ProtNLM"/>
    </source>
</evidence>
<gene>
    <name evidence="2" type="ORF">GUY60_07305</name>
</gene>
<dbReference type="Proteomes" id="UP000598297">
    <property type="component" value="Unassembled WGS sequence"/>
</dbReference>
<organism evidence="2 3">
    <name type="scientific">Streptomyces boluensis</name>
    <dbReference type="NCBI Taxonomy" id="1775135"/>
    <lineage>
        <taxon>Bacteria</taxon>
        <taxon>Bacillati</taxon>
        <taxon>Actinomycetota</taxon>
        <taxon>Actinomycetes</taxon>
        <taxon>Kitasatosporales</taxon>
        <taxon>Streptomycetaceae</taxon>
        <taxon>Streptomyces</taxon>
    </lineage>
</organism>
<dbReference type="AlphaFoldDB" id="A0A964XL02"/>
<evidence type="ECO:0000313" key="3">
    <source>
        <dbReference type="Proteomes" id="UP000598297"/>
    </source>
</evidence>
<proteinExistence type="predicted"/>
<dbReference type="EMBL" id="JAAAHS010000033">
    <property type="protein sequence ID" value="NBE51232.1"/>
    <property type="molecule type" value="Genomic_DNA"/>
</dbReference>
<feature type="transmembrane region" description="Helical" evidence="1">
    <location>
        <begin position="21"/>
        <end position="43"/>
    </location>
</feature>
<dbReference type="RefSeq" id="WP_161695021.1">
    <property type="nucleotide sequence ID" value="NZ_JAAAHS010000033.1"/>
</dbReference>
<dbReference type="OrthoDB" id="4240552at2"/>
<keyword evidence="1" id="KW-0472">Membrane</keyword>
<name>A0A964XL02_9ACTN</name>
<reference evidence="2" key="1">
    <citation type="submission" date="2020-01" db="EMBL/GenBank/DDBJ databases">
        <title>Whole-genome analyses of novel actinobacteria.</title>
        <authorList>
            <person name="Sahin N."/>
        </authorList>
    </citation>
    <scope>NUCLEOTIDE SEQUENCE</scope>
    <source>
        <strain evidence="2">YC537</strain>
    </source>
</reference>
<feature type="transmembrane region" description="Helical" evidence="1">
    <location>
        <begin position="49"/>
        <end position="69"/>
    </location>
</feature>
<comment type="caution">
    <text evidence="2">The sequence shown here is derived from an EMBL/GenBank/DDBJ whole genome shotgun (WGS) entry which is preliminary data.</text>
</comment>
<feature type="transmembrane region" description="Helical" evidence="1">
    <location>
        <begin position="81"/>
        <end position="100"/>
    </location>
</feature>